<reference evidence="4" key="1">
    <citation type="submission" date="2023-03" db="EMBL/GenBank/DDBJ databases">
        <title>Chromosome-scale reference genome and RAD-based genetic map of yellow starthistle (Centaurea solstitialis) reveal putative structural variation and QTLs associated with invader traits.</title>
        <authorList>
            <person name="Reatini B."/>
            <person name="Cang F.A."/>
            <person name="Jiang Q."/>
            <person name="Mckibben M.T.W."/>
            <person name="Barker M.S."/>
            <person name="Rieseberg L.H."/>
            <person name="Dlugosch K.M."/>
        </authorList>
    </citation>
    <scope>NUCLEOTIDE SEQUENCE</scope>
    <source>
        <strain evidence="4">CAN-66</strain>
        <tissue evidence="4">Leaf</tissue>
    </source>
</reference>
<dbReference type="EMBL" id="JARYMX010000001">
    <property type="protein sequence ID" value="KAJ9565732.1"/>
    <property type="molecule type" value="Genomic_DNA"/>
</dbReference>
<feature type="domain" description="Transposase MuDR plant" evidence="2">
    <location>
        <begin position="327"/>
        <end position="372"/>
    </location>
</feature>
<dbReference type="InterPro" id="IPR004332">
    <property type="entry name" value="Transposase_MuDR"/>
</dbReference>
<evidence type="ECO:0000313" key="4">
    <source>
        <dbReference type="EMBL" id="KAJ9565732.1"/>
    </source>
</evidence>
<sequence>MMFILVVIVKNSISKLTFVFDFVEHYPDLFTLKIHHGGLFTKRPGRQYIQGKINYVDLVNGDELSMHEIDTMVKELGYSGKYPMYYHFLTPECNLDVGLRALGNDQDVLNLIKYTLTTKVIEVYIEQIITTVFTYNKSPGGPKVVIEELPDENVIIPQSTMKSKKQGKEYRPRADEAVSDREVDEPVIDREFDTNLGQQSRLDEDFDPFWGLEDEPVEETSIRDEPVKEASLGKCPILEDDSDDSDYMEEEMVEVDIDMSNFSSIIDWNVEWLGSKEELVEDKRFEEDDQFEVDAFYSTDDSDLEGPRKDKLREVRKEHQDIEVSIHFYVGRSFGNKKEIKERVAKHSIETRRDLAFVKNDSYRVRVICKGKVPICNEGVGESSQSKSKQSKSTDKKDEG</sequence>
<comment type="caution">
    <text evidence="4">The sequence shown here is derived from an EMBL/GenBank/DDBJ whole genome shotgun (WGS) entry which is preliminary data.</text>
</comment>
<dbReference type="AlphaFoldDB" id="A0AA38WM01"/>
<feature type="non-terminal residue" evidence="4">
    <location>
        <position position="1"/>
    </location>
</feature>
<dbReference type="InterPro" id="IPR058594">
    <property type="entry name" value="PB1-like_dom_pln"/>
</dbReference>
<gene>
    <name evidence="4" type="ORF">OSB04_001698</name>
</gene>
<dbReference type="Pfam" id="PF03108">
    <property type="entry name" value="DBD_Tnp_Mut"/>
    <property type="match status" value="1"/>
</dbReference>
<organism evidence="4 5">
    <name type="scientific">Centaurea solstitialis</name>
    <name type="common">yellow star-thistle</name>
    <dbReference type="NCBI Taxonomy" id="347529"/>
    <lineage>
        <taxon>Eukaryota</taxon>
        <taxon>Viridiplantae</taxon>
        <taxon>Streptophyta</taxon>
        <taxon>Embryophyta</taxon>
        <taxon>Tracheophyta</taxon>
        <taxon>Spermatophyta</taxon>
        <taxon>Magnoliopsida</taxon>
        <taxon>eudicotyledons</taxon>
        <taxon>Gunneridae</taxon>
        <taxon>Pentapetalae</taxon>
        <taxon>asterids</taxon>
        <taxon>campanulids</taxon>
        <taxon>Asterales</taxon>
        <taxon>Asteraceae</taxon>
        <taxon>Carduoideae</taxon>
        <taxon>Cardueae</taxon>
        <taxon>Centaureinae</taxon>
        <taxon>Centaurea</taxon>
    </lineage>
</organism>
<evidence type="ECO:0000259" key="2">
    <source>
        <dbReference type="Pfam" id="PF03108"/>
    </source>
</evidence>
<feature type="region of interest" description="Disordered" evidence="1">
    <location>
        <begin position="160"/>
        <end position="182"/>
    </location>
</feature>
<feature type="domain" description="PB1-like" evidence="3">
    <location>
        <begin position="28"/>
        <end position="126"/>
    </location>
</feature>
<evidence type="ECO:0000259" key="3">
    <source>
        <dbReference type="Pfam" id="PF26130"/>
    </source>
</evidence>
<evidence type="ECO:0000256" key="1">
    <source>
        <dbReference type="SAM" id="MobiDB-lite"/>
    </source>
</evidence>
<feature type="compositionally biased region" description="Basic and acidic residues" evidence="1">
    <location>
        <begin position="166"/>
        <end position="181"/>
    </location>
</feature>
<protein>
    <recommendedName>
        <fullName evidence="6">Transposase MuDR plant domain-containing protein</fullName>
    </recommendedName>
</protein>
<dbReference type="Proteomes" id="UP001172457">
    <property type="component" value="Chromosome 1"/>
</dbReference>
<proteinExistence type="predicted"/>
<keyword evidence="5" id="KW-1185">Reference proteome</keyword>
<dbReference type="Pfam" id="PF26130">
    <property type="entry name" value="PB1-like"/>
    <property type="match status" value="1"/>
</dbReference>
<name>A0AA38WM01_9ASTR</name>
<evidence type="ECO:0008006" key="6">
    <source>
        <dbReference type="Google" id="ProtNLM"/>
    </source>
</evidence>
<evidence type="ECO:0000313" key="5">
    <source>
        <dbReference type="Proteomes" id="UP001172457"/>
    </source>
</evidence>
<accession>A0AA38WM01</accession>
<feature type="region of interest" description="Disordered" evidence="1">
    <location>
        <begin position="376"/>
        <end position="400"/>
    </location>
</feature>